<keyword evidence="7 9" id="KW-0333">Golgi apparatus</keyword>
<dbReference type="PANTHER" id="PTHR12369:SF45">
    <property type="entry name" value="HEXOSYLTRANSFERASE"/>
    <property type="match status" value="1"/>
</dbReference>
<dbReference type="AlphaFoldDB" id="F6WEK5"/>
<name>F6WEK5_CIOIN</name>
<evidence type="ECO:0000256" key="9">
    <source>
        <dbReference type="RuleBase" id="RU364016"/>
    </source>
</evidence>
<dbReference type="GeneTree" id="ENSGT01050000244968"/>
<evidence type="ECO:0000256" key="5">
    <source>
        <dbReference type="ARBA" id="ARBA00022968"/>
    </source>
</evidence>
<evidence type="ECO:0000256" key="1">
    <source>
        <dbReference type="ARBA" id="ARBA00004447"/>
    </source>
</evidence>
<dbReference type="GO" id="GO:0050650">
    <property type="term" value="P:chondroitin sulfate proteoglycan biosynthetic process"/>
    <property type="evidence" value="ECO:0000318"/>
    <property type="project" value="GO_Central"/>
</dbReference>
<dbReference type="Gene3D" id="3.90.550.10">
    <property type="entry name" value="Spore Coat Polysaccharide Biosynthesis Protein SpsA, Chain A"/>
    <property type="match status" value="1"/>
</dbReference>
<dbReference type="STRING" id="7719.ENSCINP00000000600"/>
<keyword evidence="8" id="KW-0472">Membrane</keyword>
<dbReference type="EMBL" id="EAAA01001219">
    <property type="status" value="NOT_ANNOTATED_CDS"/>
    <property type="molecule type" value="Genomic_DNA"/>
</dbReference>
<keyword evidence="3 9" id="KW-0808">Transferase</keyword>
<dbReference type="HOGENOM" id="CLU_025958_0_1_1"/>
<evidence type="ECO:0000313" key="11">
    <source>
        <dbReference type="Proteomes" id="UP000008144"/>
    </source>
</evidence>
<keyword evidence="5 9" id="KW-0735">Signal-anchor</keyword>
<dbReference type="OMA" id="EYEVIPY"/>
<organism evidence="10 11">
    <name type="scientific">Ciona intestinalis</name>
    <name type="common">Transparent sea squirt</name>
    <name type="synonym">Ascidia intestinalis</name>
    <dbReference type="NCBI Taxonomy" id="7719"/>
    <lineage>
        <taxon>Eukaryota</taxon>
        <taxon>Metazoa</taxon>
        <taxon>Chordata</taxon>
        <taxon>Tunicata</taxon>
        <taxon>Ascidiacea</taxon>
        <taxon>Phlebobranchia</taxon>
        <taxon>Cionidae</taxon>
        <taxon>Ciona</taxon>
    </lineage>
</organism>
<evidence type="ECO:0000313" key="10">
    <source>
        <dbReference type="Ensembl" id="ENSCINP00000000600.3"/>
    </source>
</evidence>
<evidence type="ECO:0000256" key="7">
    <source>
        <dbReference type="ARBA" id="ARBA00023034"/>
    </source>
</evidence>
<evidence type="ECO:0000256" key="2">
    <source>
        <dbReference type="ARBA" id="ARBA00009239"/>
    </source>
</evidence>
<comment type="subcellular location">
    <subcellularLocation>
        <location evidence="1 9">Golgi apparatus</location>
        <location evidence="1 9">Golgi stack membrane</location>
        <topology evidence="1 9">Single-pass type II membrane protein</topology>
    </subcellularLocation>
</comment>
<reference evidence="10" key="3">
    <citation type="submission" date="2025-08" db="UniProtKB">
        <authorList>
            <consortium name="Ensembl"/>
        </authorList>
    </citation>
    <scope>IDENTIFICATION</scope>
</reference>
<evidence type="ECO:0000256" key="4">
    <source>
        <dbReference type="ARBA" id="ARBA00022692"/>
    </source>
</evidence>
<proteinExistence type="inferred from homology"/>
<evidence type="ECO:0000256" key="3">
    <source>
        <dbReference type="ARBA" id="ARBA00022679"/>
    </source>
</evidence>
<reference evidence="10" key="2">
    <citation type="journal article" date="2008" name="Genome Biol.">
        <title>Improved genome assembly and evidence-based global gene model set for the chordate Ciona intestinalis: new insight into intron and operon populations.</title>
        <authorList>
            <person name="Satou Y."/>
            <person name="Mineta K."/>
            <person name="Ogasawara M."/>
            <person name="Sasakura Y."/>
            <person name="Shoguchi E."/>
            <person name="Ueno K."/>
            <person name="Yamada L."/>
            <person name="Matsumoto J."/>
            <person name="Wasserscheid J."/>
            <person name="Dewar K."/>
            <person name="Wiley G.B."/>
            <person name="Macmil S.L."/>
            <person name="Roe B.A."/>
            <person name="Zeller R.W."/>
            <person name="Hastings K.E."/>
            <person name="Lemaire P."/>
            <person name="Lindquist E."/>
            <person name="Endo T."/>
            <person name="Hotta K."/>
            <person name="Inaba K."/>
        </authorList>
    </citation>
    <scope>NUCLEOTIDE SEQUENCE [LARGE SCALE GENOMIC DNA]</scope>
    <source>
        <strain evidence="10">wild type</strain>
    </source>
</reference>
<comment type="similarity">
    <text evidence="2 9">Belongs to the chondroitin N-acetylgalactosaminyltransferase family.</text>
</comment>
<sequence length="416" mass="48332">MDGDKVLHFLHEQISKARVLKGQRLRNEYSVNEFRMFDRTFVYKMDLGLKQRPQDVISSRYDWNSEFPGVINFGVESLNSGGRRLEVTPTYRFTEKDFVHGLSRTEAGMGVHYELVYKPISSANLPKDIKLFYVTVFRPLAPPKAIQTRSSPTSETVHFIVPLQNRIDTFQMFMKYFDDTIQVDHNVHLTVVYFGKVGLYSLNQDMEEFRNKTGFTQFSVVSVLNEEFSRGKALQKGVNSLTVKNPLLFFCDIDIAFSPEFLTQCRSHSQAGVSVFYPVVFSLYNPNVVFDKDKVPELRDRQVIKNNYGFWRDFGFGMTCQYKSDFVEIGGFDLNIRGWGTEDSLLYRKFSQSNLQVIRTPVNTLFHHWHPKECDASWAKEQYESCLKSRARTEGSMKDLGLLYFKMKESLEKKDS</sequence>
<dbReference type="InterPro" id="IPR029044">
    <property type="entry name" value="Nucleotide-diphossugar_trans"/>
</dbReference>
<keyword evidence="11" id="KW-1185">Reference proteome</keyword>
<gene>
    <name evidence="10" type="primary">LOC100177589</name>
</gene>
<dbReference type="GO" id="GO:0047238">
    <property type="term" value="F:glucuronosyl-N-acetylgalactosaminyl-proteoglycan 4-beta-N-acetylgalactosaminyltransferase activity"/>
    <property type="evidence" value="ECO:0000318"/>
    <property type="project" value="GO_Central"/>
</dbReference>
<protein>
    <recommendedName>
        <fullName evidence="9">Hexosyltransferase</fullName>
        <ecNumber evidence="9">2.4.1.-</ecNumber>
    </recommendedName>
</protein>
<dbReference type="EC" id="2.4.1.-" evidence="9"/>
<dbReference type="Ensembl" id="ENSCINT00000000600.3">
    <property type="protein sequence ID" value="ENSCINP00000000600.3"/>
    <property type="gene ID" value="ENSCING00000000334.3"/>
</dbReference>
<dbReference type="Pfam" id="PF05679">
    <property type="entry name" value="CHGN"/>
    <property type="match status" value="1"/>
</dbReference>
<dbReference type="InParanoid" id="F6WEK5"/>
<dbReference type="SUPFAM" id="SSF53448">
    <property type="entry name" value="Nucleotide-diphospho-sugar transferases"/>
    <property type="match status" value="1"/>
</dbReference>
<dbReference type="GO" id="GO:0032580">
    <property type="term" value="C:Golgi cisterna membrane"/>
    <property type="evidence" value="ECO:0007669"/>
    <property type="project" value="UniProtKB-SubCell"/>
</dbReference>
<dbReference type="InterPro" id="IPR051227">
    <property type="entry name" value="CS_glycosyltransferase"/>
</dbReference>
<evidence type="ECO:0000256" key="8">
    <source>
        <dbReference type="ARBA" id="ARBA00023136"/>
    </source>
</evidence>
<dbReference type="Proteomes" id="UP000008144">
    <property type="component" value="Chromosome 14"/>
</dbReference>
<keyword evidence="4" id="KW-0812">Transmembrane</keyword>
<keyword evidence="6" id="KW-1133">Transmembrane helix</keyword>
<accession>F6WEK5</accession>
<dbReference type="PANTHER" id="PTHR12369">
    <property type="entry name" value="CHONDROITIN SYNTHASE"/>
    <property type="match status" value="1"/>
</dbReference>
<reference evidence="11" key="1">
    <citation type="journal article" date="2002" name="Science">
        <title>The draft genome of Ciona intestinalis: insights into chordate and vertebrate origins.</title>
        <authorList>
            <person name="Dehal P."/>
            <person name="Satou Y."/>
            <person name="Campbell R.K."/>
            <person name="Chapman J."/>
            <person name="Degnan B."/>
            <person name="De Tomaso A."/>
            <person name="Davidson B."/>
            <person name="Di Gregorio A."/>
            <person name="Gelpke M."/>
            <person name="Goodstein D.M."/>
            <person name="Harafuji N."/>
            <person name="Hastings K.E."/>
            <person name="Ho I."/>
            <person name="Hotta K."/>
            <person name="Huang W."/>
            <person name="Kawashima T."/>
            <person name="Lemaire P."/>
            <person name="Martinez D."/>
            <person name="Meinertzhagen I.A."/>
            <person name="Necula S."/>
            <person name="Nonaka M."/>
            <person name="Putnam N."/>
            <person name="Rash S."/>
            <person name="Saiga H."/>
            <person name="Satake M."/>
            <person name="Terry A."/>
            <person name="Yamada L."/>
            <person name="Wang H.G."/>
            <person name="Awazu S."/>
            <person name="Azumi K."/>
            <person name="Boore J."/>
            <person name="Branno M."/>
            <person name="Chin-Bow S."/>
            <person name="DeSantis R."/>
            <person name="Doyle S."/>
            <person name="Francino P."/>
            <person name="Keys D.N."/>
            <person name="Haga S."/>
            <person name="Hayashi H."/>
            <person name="Hino K."/>
            <person name="Imai K.S."/>
            <person name="Inaba K."/>
            <person name="Kano S."/>
            <person name="Kobayashi K."/>
            <person name="Kobayashi M."/>
            <person name="Lee B.I."/>
            <person name="Makabe K.W."/>
            <person name="Manohar C."/>
            <person name="Matassi G."/>
            <person name="Medina M."/>
            <person name="Mochizuki Y."/>
            <person name="Mount S."/>
            <person name="Morishita T."/>
            <person name="Miura S."/>
            <person name="Nakayama A."/>
            <person name="Nishizaka S."/>
            <person name="Nomoto H."/>
            <person name="Ohta F."/>
            <person name="Oishi K."/>
            <person name="Rigoutsos I."/>
            <person name="Sano M."/>
            <person name="Sasaki A."/>
            <person name="Sasakura Y."/>
            <person name="Shoguchi E."/>
            <person name="Shin-i T."/>
            <person name="Spagnuolo A."/>
            <person name="Stainier D."/>
            <person name="Suzuki M.M."/>
            <person name="Tassy O."/>
            <person name="Takatori N."/>
            <person name="Tokuoka M."/>
            <person name="Yagi K."/>
            <person name="Yoshizaki F."/>
            <person name="Wada S."/>
            <person name="Zhang C."/>
            <person name="Hyatt P.D."/>
            <person name="Larimer F."/>
            <person name="Detter C."/>
            <person name="Doggett N."/>
            <person name="Glavina T."/>
            <person name="Hawkins T."/>
            <person name="Richardson P."/>
            <person name="Lucas S."/>
            <person name="Kohara Y."/>
            <person name="Levine M."/>
            <person name="Satoh N."/>
            <person name="Rokhsar D.S."/>
        </authorList>
    </citation>
    <scope>NUCLEOTIDE SEQUENCE [LARGE SCALE GENOMIC DNA]</scope>
</reference>
<dbReference type="InterPro" id="IPR008428">
    <property type="entry name" value="Chond_GalNAc"/>
</dbReference>
<reference evidence="10" key="4">
    <citation type="submission" date="2025-09" db="UniProtKB">
        <authorList>
            <consortium name="Ensembl"/>
        </authorList>
    </citation>
    <scope>IDENTIFICATION</scope>
</reference>
<evidence type="ECO:0000256" key="6">
    <source>
        <dbReference type="ARBA" id="ARBA00022989"/>
    </source>
</evidence>